<keyword evidence="2" id="KW-1185">Reference proteome</keyword>
<gene>
    <name evidence="1" type="ORF">V1525DRAFT_77250</name>
</gene>
<evidence type="ECO:0000313" key="2">
    <source>
        <dbReference type="Proteomes" id="UP001433508"/>
    </source>
</evidence>
<reference evidence="2" key="1">
    <citation type="journal article" date="2024" name="Front. Bioeng. Biotechnol.">
        <title>Genome-scale model development and genomic sequencing of the oleaginous clade Lipomyces.</title>
        <authorList>
            <person name="Czajka J.J."/>
            <person name="Han Y."/>
            <person name="Kim J."/>
            <person name="Mondo S.J."/>
            <person name="Hofstad B.A."/>
            <person name="Robles A."/>
            <person name="Haridas S."/>
            <person name="Riley R."/>
            <person name="LaButti K."/>
            <person name="Pangilinan J."/>
            <person name="Andreopoulos W."/>
            <person name="Lipzen A."/>
            <person name="Yan J."/>
            <person name="Wang M."/>
            <person name="Ng V."/>
            <person name="Grigoriev I.V."/>
            <person name="Spatafora J.W."/>
            <person name="Magnuson J.K."/>
            <person name="Baker S.E."/>
            <person name="Pomraning K.R."/>
        </authorList>
    </citation>
    <scope>NUCLEOTIDE SEQUENCE [LARGE SCALE GENOMIC DNA]</scope>
    <source>
        <strain evidence="2">CBS 7786</strain>
    </source>
</reference>
<evidence type="ECO:0000313" key="1">
    <source>
        <dbReference type="EMBL" id="KAK9238937.1"/>
    </source>
</evidence>
<dbReference type="EMBL" id="MU971351">
    <property type="protein sequence ID" value="KAK9238937.1"/>
    <property type="molecule type" value="Genomic_DNA"/>
</dbReference>
<accession>A0ACC3T4W7</accession>
<proteinExistence type="predicted"/>
<organism evidence="1 2">
    <name type="scientific">Lipomyces kononenkoae</name>
    <name type="common">Yeast</name>
    <dbReference type="NCBI Taxonomy" id="34357"/>
    <lineage>
        <taxon>Eukaryota</taxon>
        <taxon>Fungi</taxon>
        <taxon>Dikarya</taxon>
        <taxon>Ascomycota</taxon>
        <taxon>Saccharomycotina</taxon>
        <taxon>Lipomycetes</taxon>
        <taxon>Lipomycetales</taxon>
        <taxon>Lipomycetaceae</taxon>
        <taxon>Lipomyces</taxon>
    </lineage>
</organism>
<sequence length="79" mass="8607">MSTLNVFRWTAFGAGIVYGLFHSYSLSSASAKRAATAEWAHKEALIAKAKEEYAKLHPKPAAPITTATLDFSDPNFDFA</sequence>
<name>A0ACC3T4W7_LIPKO</name>
<dbReference type="Proteomes" id="UP001433508">
    <property type="component" value="Unassembled WGS sequence"/>
</dbReference>
<comment type="caution">
    <text evidence="1">The sequence shown here is derived from an EMBL/GenBank/DDBJ whole genome shotgun (WGS) entry which is preliminary data.</text>
</comment>
<protein>
    <submittedName>
        <fullName evidence="1">ATP synthase E chain-domain-containing protein</fullName>
    </submittedName>
</protein>